<keyword evidence="12" id="KW-0812">Transmembrane</keyword>
<dbReference type="GO" id="GO:0042279">
    <property type="term" value="F:nitrite reductase (cytochrome, ammonia-forming) activity"/>
    <property type="evidence" value="ECO:0007669"/>
    <property type="project" value="UniProtKB-EC"/>
</dbReference>
<evidence type="ECO:0000256" key="11">
    <source>
        <dbReference type="SAM" id="MobiDB-lite"/>
    </source>
</evidence>
<keyword evidence="7" id="KW-0106">Calcium</keyword>
<sequence length="524" mass="60312">MSLKDTVEKKPWVGWVLFLLTVGVVYLLGVFSSTIVERRTESSLVNKPKIKINNLEPRNEVWGINYPREYETYMETKSMDFRSKYNGSAMIDMLDEYPALVILWAGYKFSQDYNQARGHYYAVEDIRNTLRTGAPMNGKHSPMPNTCWTCKSPDVPRKMKEIGIAEFYSGHWEERGSDIINPIGCADCHDENTMKLKITRPALIEAFERQGKDITKATHQEMRTLVCAQCHVEYYFNSDKPKKGVPYLTFPWDNGTTAEEIEEYFDDINFKDYTHQLSKAPIIKAQHPGYETYTKSIHYQRGVSCADCHMPYKSEGGVKFTDHKIQSPLNNIANSCQVCHRESEEDILKSVYNNMDRVLHNRGKLEEILVKTHLEAEFAWKQGATEEQMKDVLLDIRHAQWRWDYAAAAHGAAFHAPVEILRVVGTGIEIAQEARMKIRSVLTELGYTKEIPIPDVSTKEKAQKYIGVDLPKLRAEKKLFLDTVVPKWLDEAEKRESKMPQYDQAVNAEPKSKEKEQTASMLNK</sequence>
<comment type="catalytic activity">
    <reaction evidence="10">
        <text>6 Fe(III)-[cytochrome c] + NH4(+) + 2 H2O = 6 Fe(II)-[cytochrome c] + nitrite + 8 H(+)</text>
        <dbReference type="Rhea" id="RHEA:13089"/>
        <dbReference type="Rhea" id="RHEA-COMP:10350"/>
        <dbReference type="Rhea" id="RHEA-COMP:14399"/>
        <dbReference type="ChEBI" id="CHEBI:15377"/>
        <dbReference type="ChEBI" id="CHEBI:15378"/>
        <dbReference type="ChEBI" id="CHEBI:16301"/>
        <dbReference type="ChEBI" id="CHEBI:28938"/>
        <dbReference type="ChEBI" id="CHEBI:29033"/>
        <dbReference type="ChEBI" id="CHEBI:29034"/>
        <dbReference type="EC" id="1.7.2.2"/>
    </reaction>
</comment>
<evidence type="ECO:0000256" key="9">
    <source>
        <dbReference type="ARBA" id="ARBA00023004"/>
    </source>
</evidence>
<protein>
    <recommendedName>
        <fullName evidence="3">nitrite reductase (cytochrome; ammonia-forming)</fullName>
        <ecNumber evidence="3">1.7.2.2</ecNumber>
    </recommendedName>
</protein>
<evidence type="ECO:0000256" key="3">
    <source>
        <dbReference type="ARBA" id="ARBA00011887"/>
    </source>
</evidence>
<dbReference type="Proteomes" id="UP000245535">
    <property type="component" value="Unassembled WGS sequence"/>
</dbReference>
<keyword evidence="6" id="KW-0732">Signal</keyword>
<keyword evidence="8" id="KW-0560">Oxidoreductase</keyword>
<comment type="caution">
    <text evidence="13">The sequence shown here is derived from an EMBL/GenBank/DDBJ whole genome shotgun (WGS) entry which is preliminary data.</text>
</comment>
<dbReference type="PANTHER" id="PTHR30633:SF0">
    <property type="entry name" value="CYTOCHROME C-552"/>
    <property type="match status" value="1"/>
</dbReference>
<reference evidence="13 14" key="1">
    <citation type="submission" date="2018-03" db="EMBL/GenBank/DDBJ databases">
        <title>Genomic Encyclopedia of Archaeal and Bacterial Type Strains, Phase II (KMG-II): from individual species to whole genera.</title>
        <authorList>
            <person name="Goeker M."/>
        </authorList>
    </citation>
    <scope>NUCLEOTIDE SEQUENCE [LARGE SCALE GENOMIC DNA]</scope>
    <source>
        <strain evidence="13 14">DSM 28229</strain>
    </source>
</reference>
<feature type="transmembrane region" description="Helical" evidence="12">
    <location>
        <begin position="12"/>
        <end position="31"/>
    </location>
</feature>
<dbReference type="Gene3D" id="1.20.140.10">
    <property type="entry name" value="Butyryl-CoA Dehydrogenase, subunit A, domain 3"/>
    <property type="match status" value="1"/>
</dbReference>
<dbReference type="AlphaFoldDB" id="A0A315ZFN8"/>
<keyword evidence="12" id="KW-0472">Membrane</keyword>
<evidence type="ECO:0000256" key="10">
    <source>
        <dbReference type="ARBA" id="ARBA00049131"/>
    </source>
</evidence>
<organism evidence="13 14">
    <name type="scientific">Sediminitomix flava</name>
    <dbReference type="NCBI Taxonomy" id="379075"/>
    <lineage>
        <taxon>Bacteria</taxon>
        <taxon>Pseudomonadati</taxon>
        <taxon>Bacteroidota</taxon>
        <taxon>Cytophagia</taxon>
        <taxon>Cytophagales</taxon>
        <taxon>Flammeovirgaceae</taxon>
        <taxon>Sediminitomix</taxon>
    </lineage>
</organism>
<evidence type="ECO:0000256" key="8">
    <source>
        <dbReference type="ARBA" id="ARBA00023002"/>
    </source>
</evidence>
<dbReference type="CDD" id="cd00548">
    <property type="entry name" value="NrfA-like"/>
    <property type="match status" value="1"/>
</dbReference>
<evidence type="ECO:0000256" key="2">
    <source>
        <dbReference type="ARBA" id="ARBA00009288"/>
    </source>
</evidence>
<dbReference type="EMBL" id="QGDO01000001">
    <property type="protein sequence ID" value="PWJ44321.1"/>
    <property type="molecule type" value="Genomic_DNA"/>
</dbReference>
<dbReference type="RefSeq" id="WP_109615822.1">
    <property type="nucleotide sequence ID" value="NZ_QGDO01000001.1"/>
</dbReference>
<evidence type="ECO:0000256" key="5">
    <source>
        <dbReference type="ARBA" id="ARBA00022723"/>
    </source>
</evidence>
<dbReference type="EC" id="1.7.2.2" evidence="3"/>
<evidence type="ECO:0000256" key="12">
    <source>
        <dbReference type="SAM" id="Phobius"/>
    </source>
</evidence>
<dbReference type="GO" id="GO:0020037">
    <property type="term" value="F:heme binding"/>
    <property type="evidence" value="ECO:0007669"/>
    <property type="project" value="TreeGrafter"/>
</dbReference>
<gene>
    <name evidence="13" type="ORF">BC781_101671</name>
</gene>
<feature type="region of interest" description="Disordered" evidence="11">
    <location>
        <begin position="495"/>
        <end position="524"/>
    </location>
</feature>
<dbReference type="GO" id="GO:0030288">
    <property type="term" value="C:outer membrane-bounded periplasmic space"/>
    <property type="evidence" value="ECO:0007669"/>
    <property type="project" value="TreeGrafter"/>
</dbReference>
<name>A0A315ZFN8_SEDFL</name>
<keyword evidence="9" id="KW-0408">Iron</keyword>
<dbReference type="InterPro" id="IPR036280">
    <property type="entry name" value="Multihaem_cyt_sf"/>
</dbReference>
<proteinExistence type="inferred from homology"/>
<accession>A0A315ZFN8</accession>
<evidence type="ECO:0000313" key="14">
    <source>
        <dbReference type="Proteomes" id="UP000245535"/>
    </source>
</evidence>
<evidence type="ECO:0000256" key="7">
    <source>
        <dbReference type="ARBA" id="ARBA00022837"/>
    </source>
</evidence>
<dbReference type="GO" id="GO:0046872">
    <property type="term" value="F:metal ion binding"/>
    <property type="evidence" value="ECO:0007669"/>
    <property type="project" value="UniProtKB-KW"/>
</dbReference>
<keyword evidence="4" id="KW-0349">Heme</keyword>
<keyword evidence="5" id="KW-0479">Metal-binding</keyword>
<dbReference type="SUPFAM" id="SSF48695">
    <property type="entry name" value="Multiheme cytochromes"/>
    <property type="match status" value="1"/>
</dbReference>
<dbReference type="NCBIfam" id="NF008339">
    <property type="entry name" value="PRK11125.1"/>
    <property type="match status" value="1"/>
</dbReference>
<comment type="similarity">
    <text evidence="2">Belongs to the cytochrome c-552 family.</text>
</comment>
<dbReference type="PIRSF" id="PIRSF000243">
    <property type="entry name" value="Cyt_c552"/>
    <property type="match status" value="1"/>
</dbReference>
<dbReference type="InterPro" id="IPR003321">
    <property type="entry name" value="Cyt_c552"/>
</dbReference>
<evidence type="ECO:0000256" key="6">
    <source>
        <dbReference type="ARBA" id="ARBA00022729"/>
    </source>
</evidence>
<dbReference type="Pfam" id="PF02335">
    <property type="entry name" value="Cytochrom_C552"/>
    <property type="match status" value="1"/>
</dbReference>
<evidence type="ECO:0000256" key="1">
    <source>
        <dbReference type="ARBA" id="ARBA00004196"/>
    </source>
</evidence>
<comment type="subcellular location">
    <subcellularLocation>
        <location evidence="1">Cell envelope</location>
    </subcellularLocation>
</comment>
<keyword evidence="12" id="KW-1133">Transmembrane helix</keyword>
<dbReference type="Gene3D" id="1.10.1130.10">
    <property type="entry name" value="Flavocytochrome C3, Chain A"/>
    <property type="match status" value="1"/>
</dbReference>
<evidence type="ECO:0000313" key="13">
    <source>
        <dbReference type="EMBL" id="PWJ44321.1"/>
    </source>
</evidence>
<keyword evidence="14" id="KW-1185">Reference proteome</keyword>
<dbReference type="OrthoDB" id="9780421at2"/>
<dbReference type="PANTHER" id="PTHR30633">
    <property type="entry name" value="CYTOCHROME C-552 RESPIRATORY NITRITE REDUCTASE"/>
    <property type="match status" value="1"/>
</dbReference>
<evidence type="ECO:0000256" key="4">
    <source>
        <dbReference type="ARBA" id="ARBA00022617"/>
    </source>
</evidence>
<dbReference type="GO" id="GO:0019645">
    <property type="term" value="P:anaerobic electron transport chain"/>
    <property type="evidence" value="ECO:0007669"/>
    <property type="project" value="TreeGrafter"/>
</dbReference>